<proteinExistence type="evidence at transcript level"/>
<dbReference type="InterPro" id="IPR036179">
    <property type="entry name" value="Ig-like_dom_sf"/>
</dbReference>
<dbReference type="SMART" id="SM00407">
    <property type="entry name" value="IGc1"/>
    <property type="match status" value="1"/>
</dbReference>
<keyword evidence="4" id="KW-0490">MHC I</keyword>
<evidence type="ECO:0000256" key="4">
    <source>
        <dbReference type="ARBA" id="ARBA00022451"/>
    </source>
</evidence>
<evidence type="ECO:0000259" key="9">
    <source>
        <dbReference type="PROSITE" id="PS50835"/>
    </source>
</evidence>
<evidence type="ECO:0000256" key="3">
    <source>
        <dbReference type="ARBA" id="ARBA00018767"/>
    </source>
</evidence>
<dbReference type="PROSITE" id="PS00290">
    <property type="entry name" value="IG_MHC"/>
    <property type="match status" value="1"/>
</dbReference>
<dbReference type="InterPro" id="IPR003597">
    <property type="entry name" value="Ig_C1-set"/>
</dbReference>
<evidence type="ECO:0000256" key="7">
    <source>
        <dbReference type="ARBA" id="ARBA00023319"/>
    </source>
</evidence>
<feature type="domain" description="Ig-like" evidence="9">
    <location>
        <begin position="23"/>
        <end position="112"/>
    </location>
</feature>
<dbReference type="AlphaFoldDB" id="V9LEK8"/>
<dbReference type="SUPFAM" id="SSF48726">
    <property type="entry name" value="Immunoglobulin"/>
    <property type="match status" value="1"/>
</dbReference>
<comment type="similarity">
    <text evidence="2">Belongs to the beta-2-microglobulin family.</text>
</comment>
<dbReference type="InterPro" id="IPR003006">
    <property type="entry name" value="Ig/MHC_CS"/>
</dbReference>
<evidence type="ECO:0000256" key="2">
    <source>
        <dbReference type="ARBA" id="ARBA00009564"/>
    </source>
</evidence>
<dbReference type="PANTHER" id="PTHR19944:SF62">
    <property type="entry name" value="BETA-2-MICROGLOBULIN"/>
    <property type="match status" value="1"/>
</dbReference>
<dbReference type="InterPro" id="IPR013783">
    <property type="entry name" value="Ig-like_fold"/>
</dbReference>
<dbReference type="InterPro" id="IPR050160">
    <property type="entry name" value="MHC/Immunoglobulin"/>
</dbReference>
<organism evidence="10">
    <name type="scientific">Callorhinchus milii</name>
    <name type="common">Ghost shark</name>
    <dbReference type="NCBI Taxonomy" id="7868"/>
    <lineage>
        <taxon>Eukaryota</taxon>
        <taxon>Metazoa</taxon>
        <taxon>Chordata</taxon>
        <taxon>Craniata</taxon>
        <taxon>Vertebrata</taxon>
        <taxon>Chondrichthyes</taxon>
        <taxon>Holocephali</taxon>
        <taxon>Chimaeriformes</taxon>
        <taxon>Callorhinchidae</taxon>
        <taxon>Callorhinchus</taxon>
    </lineage>
</organism>
<evidence type="ECO:0000256" key="6">
    <source>
        <dbReference type="ARBA" id="ARBA00022859"/>
    </source>
</evidence>
<evidence type="ECO:0000313" key="10">
    <source>
        <dbReference type="EMBL" id="AFP11159.1"/>
    </source>
</evidence>
<reference evidence="10" key="1">
    <citation type="journal article" date="2014" name="Nature">
        <title>Elephant shark genome provides unique insights into gnathostome evolution.</title>
        <authorList>
            <consortium name="International Elephant Shark Genome Sequencing Consortium"/>
            <person name="Venkatesh B."/>
            <person name="Lee A.P."/>
            <person name="Ravi V."/>
            <person name="Maurya A.K."/>
            <person name="Lian M.M."/>
            <person name="Swann J.B."/>
            <person name="Ohta Y."/>
            <person name="Flajnik M.F."/>
            <person name="Sutoh Y."/>
            <person name="Kasahara M."/>
            <person name="Hoon S."/>
            <person name="Gangu V."/>
            <person name="Roy S.W."/>
            <person name="Irimia M."/>
            <person name="Korzh V."/>
            <person name="Kondrychyn I."/>
            <person name="Lim Z.W."/>
            <person name="Tay B.H."/>
            <person name="Tohari S."/>
            <person name="Kong K.W."/>
            <person name="Ho S."/>
            <person name="Lorente-Galdos B."/>
            <person name="Quilez J."/>
            <person name="Marques-Bonet T."/>
            <person name="Raney B.J."/>
            <person name="Ingham P.W."/>
            <person name="Tay A."/>
            <person name="Hillier L.W."/>
            <person name="Minx P."/>
            <person name="Boehm T."/>
            <person name="Wilson R.K."/>
            <person name="Brenner S."/>
            <person name="Warren W.C."/>
        </authorList>
    </citation>
    <scope>NUCLEOTIDE SEQUENCE</scope>
    <source>
        <tissue evidence="10">Testis</tissue>
    </source>
</reference>
<evidence type="ECO:0000256" key="8">
    <source>
        <dbReference type="SAM" id="SignalP"/>
    </source>
</evidence>
<evidence type="ECO:0000256" key="5">
    <source>
        <dbReference type="ARBA" id="ARBA00022525"/>
    </source>
</evidence>
<feature type="chain" id="PRO_5004778808" description="Beta-2-microglobulin" evidence="8">
    <location>
        <begin position="18"/>
        <end position="119"/>
    </location>
</feature>
<comment type="subcellular location">
    <subcellularLocation>
        <location evidence="1">Secreted</location>
    </subcellularLocation>
</comment>
<dbReference type="InterPro" id="IPR007110">
    <property type="entry name" value="Ig-like_dom"/>
</dbReference>
<keyword evidence="6" id="KW-0391">Immunity</keyword>
<dbReference type="GO" id="GO:0002474">
    <property type="term" value="P:antigen processing and presentation of peptide antigen via MHC class I"/>
    <property type="evidence" value="ECO:0007669"/>
    <property type="project" value="UniProtKB-KW"/>
</dbReference>
<dbReference type="PROSITE" id="PS50835">
    <property type="entry name" value="IG_LIKE"/>
    <property type="match status" value="1"/>
</dbReference>
<dbReference type="GO" id="GO:0005576">
    <property type="term" value="C:extracellular region"/>
    <property type="evidence" value="ECO:0007669"/>
    <property type="project" value="UniProtKB-SubCell"/>
</dbReference>
<feature type="signal peptide" evidence="8">
    <location>
        <begin position="1"/>
        <end position="17"/>
    </location>
</feature>
<accession>V9LEK8</accession>
<protein>
    <recommendedName>
        <fullName evidence="3">Beta-2-microglobulin</fullName>
    </recommendedName>
</protein>
<dbReference type="Gene3D" id="2.60.40.10">
    <property type="entry name" value="Immunoglobulins"/>
    <property type="match status" value="1"/>
</dbReference>
<keyword evidence="8" id="KW-0732">Signal</keyword>
<keyword evidence="7" id="KW-0393">Immunoglobulin domain</keyword>
<keyword evidence="5" id="KW-0964">Secreted</keyword>
<evidence type="ECO:0000256" key="1">
    <source>
        <dbReference type="ARBA" id="ARBA00004613"/>
    </source>
</evidence>
<dbReference type="PANTHER" id="PTHR19944">
    <property type="entry name" value="MHC CLASS II-RELATED"/>
    <property type="match status" value="1"/>
</dbReference>
<dbReference type="Pfam" id="PF07654">
    <property type="entry name" value="C1-set"/>
    <property type="match status" value="1"/>
</dbReference>
<dbReference type="GO" id="GO:0042612">
    <property type="term" value="C:MHC class I protein complex"/>
    <property type="evidence" value="ECO:0007669"/>
    <property type="project" value="UniProtKB-KW"/>
</dbReference>
<dbReference type="EMBL" id="JW878642">
    <property type="protein sequence ID" value="AFP11159.1"/>
    <property type="molecule type" value="mRNA"/>
</dbReference>
<sequence length="119" mass="13502">MKLFLMAVAALLPLCFGLQTGVPQVKMYTRHAPVEGEKNVLICYVSKFAPPNAEVELMEGERVLPEAEQSDLTFETDWSYFLVKHVAFTPRRGVQYGCKVRHSALDSGQRITTWDMDSY</sequence>
<name>V9LEK8_CALMI</name>